<dbReference type="AlphaFoldDB" id="A0A8J8SG10"/>
<dbReference type="RefSeq" id="WP_212697368.1">
    <property type="nucleotide sequence ID" value="NZ_CP058649.1"/>
</dbReference>
<protein>
    <submittedName>
        <fullName evidence="2">Uncharacterized protein</fullName>
    </submittedName>
</protein>
<gene>
    <name evidence="2" type="ORF">HZI73_06090</name>
</gene>
<evidence type="ECO:0000313" key="2">
    <source>
        <dbReference type="EMBL" id="QUI21897.1"/>
    </source>
</evidence>
<keyword evidence="1" id="KW-1133">Transmembrane helix</keyword>
<evidence type="ECO:0000256" key="1">
    <source>
        <dbReference type="SAM" id="Phobius"/>
    </source>
</evidence>
<feature type="transmembrane region" description="Helical" evidence="1">
    <location>
        <begin position="47"/>
        <end position="64"/>
    </location>
</feature>
<feature type="transmembrane region" description="Helical" evidence="1">
    <location>
        <begin position="76"/>
        <end position="95"/>
    </location>
</feature>
<evidence type="ECO:0000313" key="3">
    <source>
        <dbReference type="Proteomes" id="UP000683246"/>
    </source>
</evidence>
<sequence length="134" mass="15392">MTLNYFQVICFIWALIGVGSRIIMGIMGDKWKTWELNSAYSEDKPKILTFIGLLGYALVGFTWYKVFDSDIGNSWIIAALTTVTLIKISVILFNYNKFRTFAKNTLNHKKKMAQLNMGVILFSIILILMGIYLY</sequence>
<feature type="transmembrane region" description="Helical" evidence="1">
    <location>
        <begin position="115"/>
        <end position="133"/>
    </location>
</feature>
<organism evidence="2 3">
    <name type="scientific">Vallitalea pronyensis</name>
    <dbReference type="NCBI Taxonomy" id="1348613"/>
    <lineage>
        <taxon>Bacteria</taxon>
        <taxon>Bacillati</taxon>
        <taxon>Bacillota</taxon>
        <taxon>Clostridia</taxon>
        <taxon>Lachnospirales</taxon>
        <taxon>Vallitaleaceae</taxon>
        <taxon>Vallitalea</taxon>
    </lineage>
</organism>
<keyword evidence="1" id="KW-0812">Transmembrane</keyword>
<feature type="transmembrane region" description="Helical" evidence="1">
    <location>
        <begin position="6"/>
        <end position="26"/>
    </location>
</feature>
<keyword evidence="3" id="KW-1185">Reference proteome</keyword>
<reference evidence="2" key="1">
    <citation type="submission" date="2020-07" db="EMBL/GenBank/DDBJ databases">
        <title>Vallitalea pronyensis genome.</title>
        <authorList>
            <person name="Postec A."/>
        </authorList>
    </citation>
    <scope>NUCLEOTIDE SEQUENCE</scope>
    <source>
        <strain evidence="2">FatNI3</strain>
    </source>
</reference>
<proteinExistence type="predicted"/>
<name>A0A8J8SG10_9FIRM</name>
<dbReference type="Proteomes" id="UP000683246">
    <property type="component" value="Chromosome"/>
</dbReference>
<dbReference type="EMBL" id="CP058649">
    <property type="protein sequence ID" value="QUI21897.1"/>
    <property type="molecule type" value="Genomic_DNA"/>
</dbReference>
<accession>A0A8J8SG10</accession>
<keyword evidence="1" id="KW-0472">Membrane</keyword>
<dbReference type="KEGG" id="vpy:HZI73_06090"/>